<dbReference type="Proteomes" id="UP000708148">
    <property type="component" value="Unassembled WGS sequence"/>
</dbReference>
<dbReference type="EMBL" id="CAJHUC010001651">
    <property type="protein sequence ID" value="CAD7701875.1"/>
    <property type="molecule type" value="Genomic_DNA"/>
</dbReference>
<feature type="signal peptide" evidence="3">
    <location>
        <begin position="1"/>
        <end position="21"/>
    </location>
</feature>
<feature type="compositionally biased region" description="Polar residues" evidence="2">
    <location>
        <begin position="35"/>
        <end position="47"/>
    </location>
</feature>
<dbReference type="InterPro" id="IPR011256">
    <property type="entry name" value="Reg_factor_effector_dom_sf"/>
</dbReference>
<evidence type="ECO:0000256" key="1">
    <source>
        <dbReference type="ARBA" id="ARBA00009817"/>
    </source>
</evidence>
<gene>
    <name evidence="4" type="ORF">OSTQU699_LOCUS7232</name>
</gene>
<dbReference type="Pfam" id="PF04832">
    <property type="entry name" value="SOUL"/>
    <property type="match status" value="1"/>
</dbReference>
<dbReference type="InterPro" id="IPR006917">
    <property type="entry name" value="SOUL_heme-bd"/>
</dbReference>
<sequence length="140" mass="15628">MARSWVPVSAVAAALWGLILAAVGGSGAPDHPVTSRASPMPASTTPNAGYEAPDYTVIDTVRGDVEIRRYQEGQWVKFPVPGDDFTFMAEYGNERLKQFFEGENYEHKEVKKSTPLSVTFNLWDLNAQRFAQYWVPAEEE</sequence>
<comment type="similarity">
    <text evidence="1">Belongs to the HEBP family.</text>
</comment>
<dbReference type="AlphaFoldDB" id="A0A8S1J430"/>
<keyword evidence="5" id="KW-1185">Reference proteome</keyword>
<proteinExistence type="inferred from homology"/>
<dbReference type="SUPFAM" id="SSF55136">
    <property type="entry name" value="Probable bacterial effector-binding domain"/>
    <property type="match status" value="1"/>
</dbReference>
<dbReference type="Gene3D" id="3.20.80.10">
    <property type="entry name" value="Regulatory factor, effector binding domain"/>
    <property type="match status" value="1"/>
</dbReference>
<dbReference type="OrthoDB" id="574702at2759"/>
<feature type="chain" id="PRO_5035882650" evidence="3">
    <location>
        <begin position="22"/>
        <end position="140"/>
    </location>
</feature>
<accession>A0A8S1J430</accession>
<keyword evidence="3" id="KW-0732">Signal</keyword>
<feature type="region of interest" description="Disordered" evidence="2">
    <location>
        <begin position="30"/>
        <end position="49"/>
    </location>
</feature>
<organism evidence="4 5">
    <name type="scientific">Ostreobium quekettii</name>
    <dbReference type="NCBI Taxonomy" id="121088"/>
    <lineage>
        <taxon>Eukaryota</taxon>
        <taxon>Viridiplantae</taxon>
        <taxon>Chlorophyta</taxon>
        <taxon>core chlorophytes</taxon>
        <taxon>Ulvophyceae</taxon>
        <taxon>TCBD clade</taxon>
        <taxon>Bryopsidales</taxon>
        <taxon>Ostreobineae</taxon>
        <taxon>Ostreobiaceae</taxon>
        <taxon>Ostreobium</taxon>
    </lineage>
</organism>
<evidence type="ECO:0000313" key="4">
    <source>
        <dbReference type="EMBL" id="CAD7701875.1"/>
    </source>
</evidence>
<evidence type="ECO:0000256" key="3">
    <source>
        <dbReference type="SAM" id="SignalP"/>
    </source>
</evidence>
<comment type="caution">
    <text evidence="4">The sequence shown here is derived from an EMBL/GenBank/DDBJ whole genome shotgun (WGS) entry which is preliminary data.</text>
</comment>
<reference evidence="4" key="1">
    <citation type="submission" date="2020-12" db="EMBL/GenBank/DDBJ databases">
        <authorList>
            <person name="Iha C."/>
        </authorList>
    </citation>
    <scope>NUCLEOTIDE SEQUENCE</scope>
</reference>
<feature type="non-terminal residue" evidence="4">
    <location>
        <position position="1"/>
    </location>
</feature>
<evidence type="ECO:0000313" key="5">
    <source>
        <dbReference type="Proteomes" id="UP000708148"/>
    </source>
</evidence>
<protein>
    <submittedName>
        <fullName evidence="4">Uncharacterized protein</fullName>
    </submittedName>
</protein>
<evidence type="ECO:0000256" key="2">
    <source>
        <dbReference type="SAM" id="MobiDB-lite"/>
    </source>
</evidence>
<name>A0A8S1J430_9CHLO</name>